<organism evidence="3 4">
    <name type="scientific">Anaeromyxobacter dehalogenans (strain 2CP-C)</name>
    <dbReference type="NCBI Taxonomy" id="290397"/>
    <lineage>
        <taxon>Bacteria</taxon>
        <taxon>Pseudomonadati</taxon>
        <taxon>Myxococcota</taxon>
        <taxon>Myxococcia</taxon>
        <taxon>Myxococcales</taxon>
        <taxon>Cystobacterineae</taxon>
        <taxon>Anaeromyxobacteraceae</taxon>
        <taxon>Anaeromyxobacter</taxon>
    </lineage>
</organism>
<dbReference type="eggNOG" id="COG2267">
    <property type="taxonomic scope" value="Bacteria"/>
</dbReference>
<dbReference type="PRINTS" id="PR00111">
    <property type="entry name" value="ABHYDROLASE"/>
</dbReference>
<sequence length="286" mass="28816">MTRRSSLLSCASRPAMPLLLTDSGVRLAYADRGAGAPLVLVHGWSLSSAAFDGLAARLPGRRLIMPDLRGHGGSDPAAFALEDLGRDLALLLDRLGLEGAVLAGWSLGAQAALAALPAVRRRLAGLVLISGTPRFTIGDGWPHGQPAQALEVLAHRVRRDPARAAARFFDGMFAPGELDGPAAPRARALRAAIPAPSAAAALAGLAALAAADLRAGLAAIDLPALVIHGTADPICPPGAGRALAAGIPGARLALLPGAGHAPHLTRPDEVAALLRAFPAAAGVVAA</sequence>
<evidence type="ECO:0000256" key="1">
    <source>
        <dbReference type="ARBA" id="ARBA00022801"/>
    </source>
</evidence>
<dbReference type="STRING" id="290397.Adeh_3732"/>
<accession>Q2IFZ2</accession>
<name>Q2IFZ2_ANADE</name>
<evidence type="ECO:0000313" key="4">
    <source>
        <dbReference type="Proteomes" id="UP000001935"/>
    </source>
</evidence>
<dbReference type="InterPro" id="IPR000073">
    <property type="entry name" value="AB_hydrolase_1"/>
</dbReference>
<dbReference type="KEGG" id="ade:Adeh_3732"/>
<dbReference type="InterPro" id="IPR050266">
    <property type="entry name" value="AB_hydrolase_sf"/>
</dbReference>
<dbReference type="ESTHER" id="anade-q2ifz2">
    <property type="family name" value="BioH"/>
</dbReference>
<evidence type="ECO:0000313" key="3">
    <source>
        <dbReference type="EMBL" id="ABC83498.1"/>
    </source>
</evidence>
<evidence type="ECO:0000259" key="2">
    <source>
        <dbReference type="Pfam" id="PF00561"/>
    </source>
</evidence>
<keyword evidence="1 3" id="KW-0378">Hydrolase</keyword>
<dbReference type="Proteomes" id="UP000001935">
    <property type="component" value="Chromosome"/>
</dbReference>
<dbReference type="Pfam" id="PF00561">
    <property type="entry name" value="Abhydrolase_1"/>
    <property type="match status" value="1"/>
</dbReference>
<dbReference type="GO" id="GO:0016787">
    <property type="term" value="F:hydrolase activity"/>
    <property type="evidence" value="ECO:0007669"/>
    <property type="project" value="UniProtKB-KW"/>
</dbReference>
<protein>
    <submittedName>
        <fullName evidence="3">Alpha/beta hydrolase fold-1</fullName>
    </submittedName>
</protein>
<gene>
    <name evidence="3" type="ordered locus">Adeh_3732</name>
</gene>
<dbReference type="EMBL" id="CP000251">
    <property type="protein sequence ID" value="ABC83498.1"/>
    <property type="molecule type" value="Genomic_DNA"/>
</dbReference>
<reference evidence="3 4" key="1">
    <citation type="submission" date="2006-01" db="EMBL/GenBank/DDBJ databases">
        <title>Complete sequence of Anaeromyxobacter dehalogenans 2CP-C.</title>
        <authorList>
            <consortium name="US DOE Joint Genome Institute"/>
            <person name="Copeland A."/>
            <person name="Lucas S."/>
            <person name="Lapidus A."/>
            <person name="Barry K."/>
            <person name="Detter J.C."/>
            <person name="Glavina T."/>
            <person name="Hammon N."/>
            <person name="Israni S."/>
            <person name="Pitluck S."/>
            <person name="Brettin T."/>
            <person name="Bruce D."/>
            <person name="Han C."/>
            <person name="Tapia R."/>
            <person name="Gilna P."/>
            <person name="Kiss H."/>
            <person name="Schmutz J."/>
            <person name="Larimer F."/>
            <person name="Land M."/>
            <person name="Kyrpides N."/>
            <person name="Anderson I."/>
            <person name="Sanford R.A."/>
            <person name="Ritalahti K.M."/>
            <person name="Thomas H.S."/>
            <person name="Kirby J.R."/>
            <person name="Zhulin I.B."/>
            <person name="Loeffler F.E."/>
            <person name="Richardson P."/>
        </authorList>
    </citation>
    <scope>NUCLEOTIDE SEQUENCE [LARGE SCALE GENOMIC DNA]</scope>
    <source>
        <strain evidence="3 4">2CP-C</strain>
    </source>
</reference>
<dbReference type="AlphaFoldDB" id="Q2IFZ2"/>
<dbReference type="GO" id="GO:0016020">
    <property type="term" value="C:membrane"/>
    <property type="evidence" value="ECO:0007669"/>
    <property type="project" value="TreeGrafter"/>
</dbReference>
<dbReference type="HOGENOM" id="CLU_020336_50_2_7"/>
<dbReference type="InterPro" id="IPR029058">
    <property type="entry name" value="AB_hydrolase_fold"/>
</dbReference>
<dbReference type="PANTHER" id="PTHR43798:SF31">
    <property type="entry name" value="AB HYDROLASE SUPERFAMILY PROTEIN YCLE"/>
    <property type="match status" value="1"/>
</dbReference>
<dbReference type="SUPFAM" id="SSF53474">
    <property type="entry name" value="alpha/beta-Hydrolases"/>
    <property type="match status" value="1"/>
</dbReference>
<dbReference type="Gene3D" id="3.40.50.1820">
    <property type="entry name" value="alpha/beta hydrolase"/>
    <property type="match status" value="1"/>
</dbReference>
<dbReference type="PANTHER" id="PTHR43798">
    <property type="entry name" value="MONOACYLGLYCEROL LIPASE"/>
    <property type="match status" value="1"/>
</dbReference>
<feature type="domain" description="AB hydrolase-1" evidence="2">
    <location>
        <begin position="37"/>
        <end position="267"/>
    </location>
</feature>
<proteinExistence type="predicted"/>